<evidence type="ECO:0008006" key="4">
    <source>
        <dbReference type="Google" id="ProtNLM"/>
    </source>
</evidence>
<evidence type="ECO:0000256" key="1">
    <source>
        <dbReference type="SAM" id="MobiDB-lite"/>
    </source>
</evidence>
<evidence type="ECO:0000313" key="3">
    <source>
        <dbReference type="Proteomes" id="UP001216907"/>
    </source>
</evidence>
<organism evidence="2 3">
    <name type="scientific">Paludisphaera mucosa</name>
    <dbReference type="NCBI Taxonomy" id="3030827"/>
    <lineage>
        <taxon>Bacteria</taxon>
        <taxon>Pseudomonadati</taxon>
        <taxon>Planctomycetota</taxon>
        <taxon>Planctomycetia</taxon>
        <taxon>Isosphaerales</taxon>
        <taxon>Isosphaeraceae</taxon>
        <taxon>Paludisphaera</taxon>
    </lineage>
</organism>
<dbReference type="EMBL" id="JARRAG010000002">
    <property type="protein sequence ID" value="MDG3005429.1"/>
    <property type="molecule type" value="Genomic_DNA"/>
</dbReference>
<accession>A0ABT6FCZ0</accession>
<keyword evidence="3" id="KW-1185">Reference proteome</keyword>
<dbReference type="RefSeq" id="WP_277861765.1">
    <property type="nucleotide sequence ID" value="NZ_JARRAG010000002.1"/>
</dbReference>
<feature type="region of interest" description="Disordered" evidence="1">
    <location>
        <begin position="1"/>
        <end position="21"/>
    </location>
</feature>
<sequence length="326" mass="36279">MTTLLDRIDGPPAGPPDDFADPARRLRAETAAARVAFTWLGTRKALTAPQRDRAAEAFDAEGSCLSAGKRLLDVGHPAFRAVTAVRGRIRSYWRESSLPFPEPGVRLIRKNQVDDFARRIVDFQRELDDAVAELDRRYGDLRGAAADRLGSLYDPADYPSTLVGLFAVSCDFPSVEPPKYLSRLSPALFERERARMESRFEEAVELAERAFAEEFARLVERLAERLDGVGDDGRPKVFRDSAVDNLCGFFDRFKALNVRGDAQLDELVERARDAVRGVAARDLREGPDLRARVARQLSQVQSALDGMLVDRPRRRILRQAAAPGGA</sequence>
<reference evidence="2 3" key="1">
    <citation type="submission" date="2023-03" db="EMBL/GenBank/DDBJ databases">
        <title>Paludisphaera mucosa sp. nov. a novel planctomycete from northern fen.</title>
        <authorList>
            <person name="Ivanova A."/>
        </authorList>
    </citation>
    <scope>NUCLEOTIDE SEQUENCE [LARGE SCALE GENOMIC DNA]</scope>
    <source>
        <strain evidence="2 3">Pla2</strain>
    </source>
</reference>
<proteinExistence type="predicted"/>
<comment type="caution">
    <text evidence="2">The sequence shown here is derived from an EMBL/GenBank/DDBJ whole genome shotgun (WGS) entry which is preliminary data.</text>
</comment>
<protein>
    <recommendedName>
        <fullName evidence="4">DUF3150 domain-containing protein</fullName>
    </recommendedName>
</protein>
<dbReference type="Proteomes" id="UP001216907">
    <property type="component" value="Unassembled WGS sequence"/>
</dbReference>
<gene>
    <name evidence="2" type="ORF">PZE19_16680</name>
</gene>
<name>A0ABT6FCZ0_9BACT</name>
<evidence type="ECO:0000313" key="2">
    <source>
        <dbReference type="EMBL" id="MDG3005429.1"/>
    </source>
</evidence>